<sequence>MGAEFTEVQPVAAAVPKKNDAIHRDGDDTVTESTNVSATLGQGAPISITTEGKLRADKRSFGGPDPSDDEDSSSDESLRGGSWHHGRGRAASVARTTTVVTTAASGSRPPRLTRTTGWATRALAPIGTA</sequence>
<evidence type="ECO:0000313" key="3">
    <source>
        <dbReference type="Proteomes" id="UP000429607"/>
    </source>
</evidence>
<name>A0A6A3NND7_9STRA</name>
<feature type="compositionally biased region" description="Low complexity" evidence="1">
    <location>
        <begin position="89"/>
        <end position="107"/>
    </location>
</feature>
<dbReference type="EMBL" id="QXFV01000270">
    <property type="protein sequence ID" value="KAE9043127.1"/>
    <property type="molecule type" value="Genomic_DNA"/>
</dbReference>
<comment type="caution">
    <text evidence="2">The sequence shown here is derived from an EMBL/GenBank/DDBJ whole genome shotgun (WGS) entry which is preliminary data.</text>
</comment>
<evidence type="ECO:0000256" key="1">
    <source>
        <dbReference type="SAM" id="MobiDB-lite"/>
    </source>
</evidence>
<feature type="region of interest" description="Disordered" evidence="1">
    <location>
        <begin position="1"/>
        <end position="129"/>
    </location>
</feature>
<dbReference type="Proteomes" id="UP000429607">
    <property type="component" value="Unassembled WGS sequence"/>
</dbReference>
<proteinExistence type="predicted"/>
<dbReference type="AlphaFoldDB" id="A0A6A3NND7"/>
<feature type="compositionally biased region" description="Basic and acidic residues" evidence="1">
    <location>
        <begin position="17"/>
        <end position="27"/>
    </location>
</feature>
<organism evidence="2 3">
    <name type="scientific">Phytophthora rubi</name>
    <dbReference type="NCBI Taxonomy" id="129364"/>
    <lineage>
        <taxon>Eukaryota</taxon>
        <taxon>Sar</taxon>
        <taxon>Stramenopiles</taxon>
        <taxon>Oomycota</taxon>
        <taxon>Peronosporomycetes</taxon>
        <taxon>Peronosporales</taxon>
        <taxon>Peronosporaceae</taxon>
        <taxon>Phytophthora</taxon>
    </lineage>
</organism>
<feature type="compositionally biased region" description="Polar residues" evidence="1">
    <location>
        <begin position="31"/>
        <end position="40"/>
    </location>
</feature>
<protein>
    <submittedName>
        <fullName evidence="2">Uncharacterized protein</fullName>
    </submittedName>
</protein>
<accession>A0A6A3NND7</accession>
<gene>
    <name evidence="2" type="ORF">PR001_g5918</name>
</gene>
<evidence type="ECO:0000313" key="2">
    <source>
        <dbReference type="EMBL" id="KAE9043127.1"/>
    </source>
</evidence>
<reference evidence="2 3" key="1">
    <citation type="submission" date="2018-09" db="EMBL/GenBank/DDBJ databases">
        <title>Genomic investigation of the strawberry pathogen Phytophthora fragariae indicates pathogenicity is determined by transcriptional variation in three key races.</title>
        <authorList>
            <person name="Adams T.M."/>
            <person name="Armitage A.D."/>
            <person name="Sobczyk M.K."/>
            <person name="Bates H.J."/>
            <person name="Dunwell J.M."/>
            <person name="Nellist C.F."/>
            <person name="Harrison R.J."/>
        </authorList>
    </citation>
    <scope>NUCLEOTIDE SEQUENCE [LARGE SCALE GENOMIC DNA]</scope>
    <source>
        <strain evidence="2 3">SCRP249</strain>
    </source>
</reference>